<evidence type="ECO:0000313" key="2">
    <source>
        <dbReference type="EMBL" id="AFX74232.1"/>
    </source>
</evidence>
<feature type="transmembrane region" description="Helical" evidence="1">
    <location>
        <begin position="20"/>
        <end position="42"/>
    </location>
</feature>
<name>A0AAI8AMQ8_MESHY</name>
<dbReference type="RefSeq" id="WP_014335517.1">
    <property type="nucleotide sequence ID" value="NC_019552.1"/>
</dbReference>
<evidence type="ECO:0000256" key="1">
    <source>
        <dbReference type="SAM" id="Phobius"/>
    </source>
</evidence>
<sequence length="144" mass="17724">MNIELWKNQANSINVFFEAAPIILIIFIVFSILLNIFYWWLAKSNKVIVLKNHKKLEFNKFKFKHYFISLSICISVLFIIIFVYFWIWYSHISNWWNWGKESGFISLNSKKITTFTKEFNTEENIKWLNSIKWWFNSWQNWKFS</sequence>
<protein>
    <submittedName>
        <fullName evidence="2">Uncharacterized protein</fullName>
    </submittedName>
</protein>
<accession>A0AAI8AMQ8</accession>
<dbReference type="Proteomes" id="UP000009399">
    <property type="component" value="Chromosome"/>
</dbReference>
<proteinExistence type="predicted"/>
<keyword evidence="1" id="KW-0472">Membrane</keyword>
<dbReference type="KEGG" id="mhs:MOS_305"/>
<dbReference type="AlphaFoldDB" id="A0AAI8AMQ8"/>
<gene>
    <name evidence="2" type="ORF">MOS_305</name>
</gene>
<evidence type="ECO:0000313" key="3">
    <source>
        <dbReference type="Proteomes" id="UP000009399"/>
    </source>
</evidence>
<dbReference type="EMBL" id="CP003914">
    <property type="protein sequence ID" value="AFX74232.1"/>
    <property type="molecule type" value="Genomic_DNA"/>
</dbReference>
<keyword evidence="1" id="KW-0812">Transmembrane</keyword>
<keyword evidence="1" id="KW-1133">Transmembrane helix</keyword>
<feature type="transmembrane region" description="Helical" evidence="1">
    <location>
        <begin position="63"/>
        <end position="89"/>
    </location>
</feature>
<reference evidence="2 3" key="1">
    <citation type="journal article" date="2013" name="Genome Announc.">
        <title>Complete Genome Sequence of Mycoplasma hyorhinis Strain SK76.</title>
        <authorList>
            <person name="Goodison S."/>
            <person name="Urquidi V."/>
            <person name="Kumar D."/>
            <person name="Reyes L."/>
            <person name="Rosser C.J."/>
        </authorList>
    </citation>
    <scope>NUCLEOTIDE SEQUENCE [LARGE SCALE GENOMIC DNA]</scope>
    <source>
        <strain evidence="2 3">SK76</strain>
    </source>
</reference>
<organism evidence="2 3">
    <name type="scientific">Mesomycoplasma hyorhinis SK76</name>
    <dbReference type="NCBI Taxonomy" id="1118964"/>
    <lineage>
        <taxon>Bacteria</taxon>
        <taxon>Bacillati</taxon>
        <taxon>Mycoplasmatota</taxon>
        <taxon>Mycoplasmoidales</taxon>
        <taxon>Metamycoplasmataceae</taxon>
        <taxon>Mesomycoplasma</taxon>
    </lineage>
</organism>